<organism evidence="2 3">
    <name type="scientific">Neobacillus bataviensis</name>
    <dbReference type="NCBI Taxonomy" id="220685"/>
    <lineage>
        <taxon>Bacteria</taxon>
        <taxon>Bacillati</taxon>
        <taxon>Bacillota</taxon>
        <taxon>Bacilli</taxon>
        <taxon>Bacillales</taxon>
        <taxon>Bacillaceae</taxon>
        <taxon>Neobacillus</taxon>
    </lineage>
</organism>
<keyword evidence="3" id="KW-1185">Reference proteome</keyword>
<reference evidence="2 3" key="1">
    <citation type="submission" date="2019-06" db="EMBL/GenBank/DDBJ databases">
        <title>Sorghum-associated microbial communities from plants grown in Nebraska, USA.</title>
        <authorList>
            <person name="Schachtman D."/>
        </authorList>
    </citation>
    <scope>NUCLEOTIDE SEQUENCE [LARGE SCALE GENOMIC DNA]</scope>
    <source>
        <strain evidence="2 3">2482</strain>
    </source>
</reference>
<name>A0A561E0Q3_9BACI</name>
<keyword evidence="1" id="KW-0472">Membrane</keyword>
<proteinExistence type="predicted"/>
<dbReference type="Pfam" id="PF10787">
    <property type="entry name" value="YfmQ"/>
    <property type="match status" value="1"/>
</dbReference>
<dbReference type="Proteomes" id="UP000319671">
    <property type="component" value="Unassembled WGS sequence"/>
</dbReference>
<gene>
    <name evidence="2" type="ORF">FB550_1011211</name>
</gene>
<dbReference type="AlphaFoldDB" id="A0A561E0Q3"/>
<accession>A0A561E0Q3</accession>
<protein>
    <submittedName>
        <fullName evidence="2">Uncharacterized protein YfmQ</fullName>
    </submittedName>
</protein>
<sequence length="108" mass="12405">MTWTIISIILISFLKILVTCLPTGLVEWLIKKFETHSKLNVENITLTIDGKQLEGEDKIKVIKDFNEAIFLKKHYIYPGTEEAFLNPEDSETPIVIDTKTGKKMLGYF</sequence>
<dbReference type="EMBL" id="VIVN01000001">
    <property type="protein sequence ID" value="TWE09179.1"/>
    <property type="molecule type" value="Genomic_DNA"/>
</dbReference>
<comment type="caution">
    <text evidence="2">The sequence shown here is derived from an EMBL/GenBank/DDBJ whole genome shotgun (WGS) entry which is preliminary data.</text>
</comment>
<evidence type="ECO:0000313" key="2">
    <source>
        <dbReference type="EMBL" id="TWE09179.1"/>
    </source>
</evidence>
<keyword evidence="1" id="KW-1133">Transmembrane helix</keyword>
<dbReference type="InterPro" id="IPR019723">
    <property type="entry name" value="Uncharacterised_YfmQ"/>
</dbReference>
<evidence type="ECO:0000313" key="3">
    <source>
        <dbReference type="Proteomes" id="UP000319671"/>
    </source>
</evidence>
<keyword evidence="1" id="KW-0812">Transmembrane</keyword>
<feature type="transmembrane region" description="Helical" evidence="1">
    <location>
        <begin position="6"/>
        <end position="30"/>
    </location>
</feature>
<evidence type="ECO:0000256" key="1">
    <source>
        <dbReference type="SAM" id="Phobius"/>
    </source>
</evidence>